<keyword evidence="2" id="KW-1185">Reference proteome</keyword>
<evidence type="ECO:0000313" key="1">
    <source>
        <dbReference type="EMBL" id="RSH84989.1"/>
    </source>
</evidence>
<comment type="caution">
    <text evidence="1">The sequence shown here is derived from an EMBL/GenBank/DDBJ whole genome shotgun (WGS) entry which is preliminary data.</text>
</comment>
<gene>
    <name evidence="1" type="ORF">EHS24_006564</name>
</gene>
<dbReference type="EMBL" id="RSCE01000003">
    <property type="protein sequence ID" value="RSH84989.1"/>
    <property type="molecule type" value="Genomic_DNA"/>
</dbReference>
<dbReference type="RefSeq" id="XP_028478437.1">
    <property type="nucleotide sequence ID" value="XM_028621985.1"/>
</dbReference>
<protein>
    <recommendedName>
        <fullName evidence="3">F-box domain-containing protein</fullName>
    </recommendedName>
</protein>
<sequence length="315" mass="35810">MIDHDCYPHLMDLIVHHAPSSSLLALRPASRTFRDVVDAIFTNHIVVSRTNGCVKITSPLGRIPTLMRYHIDPDVTLTAYGTPYTETLVTAALGKLGNTHTITFATVLPEDVYTQFQHLASVQVVRYVSAARAARPPIMGAKTNVFFCVPRLELVRVSIRRALTRDMEKLVLNVPFDTNGWVRQPPISAGMYPPYRPTAAQEVVIILTRERHLVYNSDADGYLWPLCYWEPAVSLLCHFQIQSKWHRYTVVGAEDLPLRVPPNGPEVEESMEEHMRSKLRCDPAVSDELVHFATRDEYRLRVGDRQFELETAYPM</sequence>
<reference evidence="1 2" key="1">
    <citation type="submission" date="2018-11" db="EMBL/GenBank/DDBJ databases">
        <title>Genome sequence of Apiotrichum porosum DSM 27194.</title>
        <authorList>
            <person name="Aliyu H."/>
            <person name="Gorte O."/>
            <person name="Ochsenreither K."/>
        </authorList>
    </citation>
    <scope>NUCLEOTIDE SEQUENCE [LARGE SCALE GENOMIC DNA]</scope>
    <source>
        <strain evidence="1 2">DSM 27194</strain>
    </source>
</reference>
<evidence type="ECO:0000313" key="2">
    <source>
        <dbReference type="Proteomes" id="UP000279236"/>
    </source>
</evidence>
<name>A0A427Y1M6_9TREE</name>
<dbReference type="GeneID" id="39591107"/>
<accession>A0A427Y1M6</accession>
<dbReference type="AlphaFoldDB" id="A0A427Y1M6"/>
<organism evidence="1 2">
    <name type="scientific">Apiotrichum porosum</name>
    <dbReference type="NCBI Taxonomy" id="105984"/>
    <lineage>
        <taxon>Eukaryota</taxon>
        <taxon>Fungi</taxon>
        <taxon>Dikarya</taxon>
        <taxon>Basidiomycota</taxon>
        <taxon>Agaricomycotina</taxon>
        <taxon>Tremellomycetes</taxon>
        <taxon>Trichosporonales</taxon>
        <taxon>Trichosporonaceae</taxon>
        <taxon>Apiotrichum</taxon>
    </lineage>
</organism>
<dbReference type="Proteomes" id="UP000279236">
    <property type="component" value="Unassembled WGS sequence"/>
</dbReference>
<evidence type="ECO:0008006" key="3">
    <source>
        <dbReference type="Google" id="ProtNLM"/>
    </source>
</evidence>
<proteinExistence type="predicted"/>